<protein>
    <submittedName>
        <fullName evidence="4">Protease I</fullName>
    </submittedName>
</protein>
<dbReference type="Pfam" id="PF01965">
    <property type="entry name" value="DJ-1_PfpI"/>
    <property type="match status" value="1"/>
</dbReference>
<dbReference type="InterPro" id="IPR006286">
    <property type="entry name" value="C56_PfpI-like"/>
</dbReference>
<dbReference type="PROSITE" id="PS51276">
    <property type="entry name" value="PEPTIDASE_C56_PFPI"/>
    <property type="match status" value="1"/>
</dbReference>
<keyword evidence="6" id="KW-1185">Reference proteome</keyword>
<evidence type="ECO:0000256" key="1">
    <source>
        <dbReference type="ARBA" id="ARBA00008542"/>
    </source>
</evidence>
<accession>A0A0P1LT04</accession>
<reference evidence="4 5" key="2">
    <citation type="submission" date="2015-11" db="EMBL/GenBank/DDBJ databases">
        <authorList>
            <person name="Zhang Y."/>
            <person name="Guo Z."/>
        </authorList>
    </citation>
    <scope>NUCLEOTIDE SEQUENCE [LARGE SCALE GENOMIC DNA]</scope>
    <source>
        <strain evidence="4">JGI-4</strain>
    </source>
</reference>
<dbReference type="Gene3D" id="3.40.50.880">
    <property type="match status" value="1"/>
</dbReference>
<dbReference type="RefSeq" id="WP_047134928.1">
    <property type="nucleotide sequence ID" value="NZ_CZVI01000004.1"/>
</dbReference>
<dbReference type="AlphaFoldDB" id="A0A0N7MXZ0"/>
<accession>A0A0N7MXZ0</accession>
<dbReference type="SUPFAM" id="SSF52317">
    <property type="entry name" value="Class I glutamine amidotransferase-like"/>
    <property type="match status" value="1"/>
</dbReference>
<keyword evidence="4" id="KW-0645">Protease</keyword>
<accession>A0A0P1LCA4</accession>
<keyword evidence="4" id="KW-0378">Hydrolase</keyword>
<dbReference type="EMBL" id="FAOP01000002">
    <property type="protein sequence ID" value="CUU01410.1"/>
    <property type="molecule type" value="Genomic_DNA"/>
</dbReference>
<sequence length="172" mass="19026">MRLEGKSAVIFVEDLVEEIELLYPKYRLIEEGVKVKVAGPEVRVFKGKNGYPIKADVSFDEINVNDYDVLVIPGGYAPDRIRRNKTALELTRKFYESGKVVAFICHAGWVPISAGILRGKKVTGFFSIKDDLVNAGAEYIDSEVVIDGNLISSRTPDDLPAFCRAIISALSD</sequence>
<organism evidence="4 5">
    <name type="scientific">Candidatus Kryptonium thompsonii</name>
    <dbReference type="NCBI Taxonomy" id="1633631"/>
    <lineage>
        <taxon>Bacteria</taxon>
        <taxon>Pseudomonadati</taxon>
        <taxon>Candidatus Kryptoniota</taxon>
        <taxon>Candidatus Kryptonium</taxon>
    </lineage>
</organism>
<dbReference type="OrthoDB" id="9792284at2"/>
<dbReference type="InterPro" id="IPR002818">
    <property type="entry name" value="DJ-1/PfpI"/>
</dbReference>
<dbReference type="InterPro" id="IPR029062">
    <property type="entry name" value="Class_I_gatase-like"/>
</dbReference>
<evidence type="ECO:0000313" key="3">
    <source>
        <dbReference type="EMBL" id="CUS80985.1"/>
    </source>
</evidence>
<dbReference type="CDD" id="cd03134">
    <property type="entry name" value="GATase1_PfpI_like"/>
    <property type="match status" value="1"/>
</dbReference>
<accession>A0A0P1M1H3</accession>
<evidence type="ECO:0000313" key="6">
    <source>
        <dbReference type="Proteomes" id="UP000182200"/>
    </source>
</evidence>
<reference evidence="3 6" key="1">
    <citation type="submission" date="2015-11" db="EMBL/GenBank/DDBJ databases">
        <authorList>
            <person name="Varghese N."/>
        </authorList>
    </citation>
    <scope>NUCLEOTIDE SEQUENCE [LARGE SCALE GENOMIC DNA]</scope>
    <source>
        <strain evidence="3 6">JGI-8</strain>
    </source>
</reference>
<accession>A0A0P1M1I9</accession>
<dbReference type="PANTHER" id="PTHR42733">
    <property type="entry name" value="DJ-1 PROTEIN"/>
    <property type="match status" value="1"/>
</dbReference>
<accession>A0A0P1M377</accession>
<accession>A0A0P1P1T8</accession>
<comment type="similarity">
    <text evidence="1">Belongs to the peptidase C56 family.</text>
</comment>
<evidence type="ECO:0000313" key="4">
    <source>
        <dbReference type="EMBL" id="CUU01410.1"/>
    </source>
</evidence>
<dbReference type="GO" id="GO:0006508">
    <property type="term" value="P:proteolysis"/>
    <property type="evidence" value="ECO:0007669"/>
    <property type="project" value="UniProtKB-KW"/>
</dbReference>
<accession>A0A0P1LX41</accession>
<proteinExistence type="inferred from homology"/>
<evidence type="ECO:0000259" key="2">
    <source>
        <dbReference type="Pfam" id="PF01965"/>
    </source>
</evidence>
<feature type="domain" description="DJ-1/PfpI" evidence="2">
    <location>
        <begin position="6"/>
        <end position="168"/>
    </location>
</feature>
<evidence type="ECO:0000313" key="5">
    <source>
        <dbReference type="Proteomes" id="UP000182011"/>
    </source>
</evidence>
<dbReference type="NCBIfam" id="TIGR01382">
    <property type="entry name" value="PfpI"/>
    <property type="match status" value="1"/>
</dbReference>
<dbReference type="Proteomes" id="UP000182011">
    <property type="component" value="Unassembled WGS sequence"/>
</dbReference>
<gene>
    <name evidence="4" type="ORF">JGI4_00269</name>
    <name evidence="3" type="ORF">JGI8_00460</name>
</gene>
<name>A0A0N7MXZ0_9BACT</name>
<dbReference type="EMBL" id="CZVI01000004">
    <property type="protein sequence ID" value="CUS80985.1"/>
    <property type="molecule type" value="Genomic_DNA"/>
</dbReference>
<dbReference type="GO" id="GO:0008233">
    <property type="term" value="F:peptidase activity"/>
    <property type="evidence" value="ECO:0007669"/>
    <property type="project" value="UniProtKB-KW"/>
</dbReference>
<accession>A0A0P1LGR3</accession>
<accession>A0A0S4MQR7</accession>
<dbReference type="Proteomes" id="UP000182200">
    <property type="component" value="Unassembled WGS sequence"/>
</dbReference>
<dbReference type="STRING" id="1633631.GCA_001442925_00271"/>
<dbReference type="PANTHER" id="PTHR42733:SF13">
    <property type="entry name" value="DJ-1_PFPI DOMAIN-CONTAINING PROTEIN"/>
    <property type="match status" value="1"/>
</dbReference>